<proteinExistence type="predicted"/>
<keyword evidence="2" id="KW-0732">Signal</keyword>
<dbReference type="KEGG" id="hcz:G9Q37_15920"/>
<protein>
    <submittedName>
        <fullName evidence="4">TPM domain-containing protein</fullName>
    </submittedName>
</protein>
<keyword evidence="1" id="KW-0472">Membrane</keyword>
<feature type="signal peptide" evidence="2">
    <location>
        <begin position="1"/>
        <end position="21"/>
    </location>
</feature>
<dbReference type="Proteomes" id="UP000503162">
    <property type="component" value="Chromosome"/>
</dbReference>
<dbReference type="RefSeq" id="WP_166228637.1">
    <property type="nucleotide sequence ID" value="NZ_CP049989.1"/>
</dbReference>
<evidence type="ECO:0000256" key="2">
    <source>
        <dbReference type="SAM" id="SignalP"/>
    </source>
</evidence>
<feature type="transmembrane region" description="Helical" evidence="1">
    <location>
        <begin position="185"/>
        <end position="203"/>
    </location>
</feature>
<dbReference type="PANTHER" id="PTHR30373:SF2">
    <property type="entry name" value="UPF0603 PROTEIN YGCG"/>
    <property type="match status" value="1"/>
</dbReference>
<evidence type="ECO:0000259" key="3">
    <source>
        <dbReference type="Pfam" id="PF04536"/>
    </source>
</evidence>
<reference evidence="4 5" key="1">
    <citation type="submission" date="2020-03" db="EMBL/GenBank/DDBJ databases">
        <title>Hydrogenophaga sp. nov. isolated from cyanobacterial mat.</title>
        <authorList>
            <person name="Thorat V."/>
            <person name="Kirdat K."/>
            <person name="Tiwarekar B."/>
            <person name="Costa E.D."/>
            <person name="Yadav A."/>
        </authorList>
    </citation>
    <scope>NUCLEOTIDE SEQUENCE [LARGE SCALE GENOMIC DNA]</scope>
    <source>
        <strain evidence="4 5">BA0156</strain>
    </source>
</reference>
<dbReference type="EMBL" id="CP049989">
    <property type="protein sequence ID" value="QIM53530.1"/>
    <property type="molecule type" value="Genomic_DNA"/>
</dbReference>
<evidence type="ECO:0000256" key="1">
    <source>
        <dbReference type="SAM" id="Phobius"/>
    </source>
</evidence>
<evidence type="ECO:0000313" key="4">
    <source>
        <dbReference type="EMBL" id="QIM53530.1"/>
    </source>
</evidence>
<feature type="transmembrane region" description="Helical" evidence="1">
    <location>
        <begin position="215"/>
        <end position="243"/>
    </location>
</feature>
<keyword evidence="1" id="KW-0812">Transmembrane</keyword>
<accession>A0A6G8IKL5</accession>
<evidence type="ECO:0000313" key="5">
    <source>
        <dbReference type="Proteomes" id="UP000503162"/>
    </source>
</evidence>
<keyword evidence="5" id="KW-1185">Reference proteome</keyword>
<dbReference type="InterPro" id="IPR007621">
    <property type="entry name" value="TPM_dom"/>
</dbReference>
<dbReference type="Pfam" id="PF04536">
    <property type="entry name" value="TPM_phosphatase"/>
    <property type="match status" value="1"/>
</dbReference>
<keyword evidence="1" id="KW-1133">Transmembrane helix</keyword>
<feature type="chain" id="PRO_5026179733" evidence="2">
    <location>
        <begin position="22"/>
        <end position="298"/>
    </location>
</feature>
<name>A0A6G8IKL5_9BURK</name>
<dbReference type="AlphaFoldDB" id="A0A6G8IKL5"/>
<dbReference type="PANTHER" id="PTHR30373">
    <property type="entry name" value="UPF0603 PROTEIN YGCG"/>
    <property type="match status" value="1"/>
</dbReference>
<dbReference type="Gene3D" id="3.10.310.50">
    <property type="match status" value="1"/>
</dbReference>
<gene>
    <name evidence="4" type="ORF">G9Q37_15920</name>
</gene>
<organism evidence="4 5">
    <name type="scientific">Hydrogenophaga crocea</name>
    <dbReference type="NCBI Taxonomy" id="2716225"/>
    <lineage>
        <taxon>Bacteria</taxon>
        <taxon>Pseudomonadati</taxon>
        <taxon>Pseudomonadota</taxon>
        <taxon>Betaproteobacteria</taxon>
        <taxon>Burkholderiales</taxon>
        <taxon>Comamonadaceae</taxon>
        <taxon>Hydrogenophaga</taxon>
    </lineage>
</organism>
<sequence>MKAGRAALLLAWLWLAAAALAGAQGLQPVPELRARAMDFTGTLDARALQALEVRLAAFEQAQGTQIVVVLVASTAPEDIADYTQRLGDAWKIGRAQVGDGLLFVIAKDDRRMRIAPAKALEGAIPDLLARRILDQAVAPAFRQGDWAGGINAGLTRIEAAVRGEALPEPAAPAAREGTGDLEVPWLFLVFAVPMLAGFMRRAFGRALGIPLTGAAAGLLAWVITSVLWIAIGAALIGMVLAVLGRFTPVQLPMPGGPRERGWGGGGGWGGGWGGGGRGGGFRSGGGGNFGGGGASGGW</sequence>
<feature type="domain" description="TPM" evidence="3">
    <location>
        <begin position="37"/>
        <end position="159"/>
    </location>
</feature>